<feature type="domain" description="Ig-like" evidence="11">
    <location>
        <begin position="133"/>
        <end position="224"/>
    </location>
</feature>
<organism evidence="12 13">
    <name type="scientific">Fregetta grallaria</name>
    <name type="common">White-bellied storm-petrel</name>
    <name type="synonym">Procellaria grallaria</name>
    <dbReference type="NCBI Taxonomy" id="79628"/>
    <lineage>
        <taxon>Eukaryota</taxon>
        <taxon>Metazoa</taxon>
        <taxon>Chordata</taxon>
        <taxon>Craniata</taxon>
        <taxon>Vertebrata</taxon>
        <taxon>Euteleostomi</taxon>
        <taxon>Archelosauria</taxon>
        <taxon>Archosauria</taxon>
        <taxon>Dinosauria</taxon>
        <taxon>Saurischia</taxon>
        <taxon>Theropoda</taxon>
        <taxon>Coelurosauria</taxon>
        <taxon>Aves</taxon>
        <taxon>Neognathae</taxon>
        <taxon>Neoaves</taxon>
        <taxon>Aequornithes</taxon>
        <taxon>Procellariiformes</taxon>
        <taxon>Hydrobatidae</taxon>
        <taxon>Fregetta</taxon>
    </lineage>
</organism>
<dbReference type="PROSITE" id="PS50835">
    <property type="entry name" value="IG_LIKE"/>
    <property type="match status" value="2"/>
</dbReference>
<dbReference type="GO" id="GO:0098632">
    <property type="term" value="F:cell-cell adhesion mediator activity"/>
    <property type="evidence" value="ECO:0007669"/>
    <property type="project" value="InterPro"/>
</dbReference>
<dbReference type="GO" id="GO:0043031">
    <property type="term" value="P:negative regulation of macrophage activation"/>
    <property type="evidence" value="ECO:0007669"/>
    <property type="project" value="InterPro"/>
</dbReference>
<dbReference type="Pfam" id="PF07686">
    <property type="entry name" value="V-set"/>
    <property type="match status" value="1"/>
</dbReference>
<feature type="domain" description="Ig-like" evidence="11">
    <location>
        <begin position="17"/>
        <end position="120"/>
    </location>
</feature>
<reference evidence="12 13" key="1">
    <citation type="submission" date="2019-09" db="EMBL/GenBank/DDBJ databases">
        <title>Bird 10,000 Genomes (B10K) Project - Family phase.</title>
        <authorList>
            <person name="Zhang G."/>
        </authorList>
    </citation>
    <scope>NUCLEOTIDE SEQUENCE [LARGE SCALE GENOMIC DNA]</scope>
    <source>
        <strain evidence="12">B10K-DU-006-09</strain>
        <tissue evidence="12">Muscle</tissue>
    </source>
</reference>
<keyword evidence="13" id="KW-1185">Reference proteome</keyword>
<evidence type="ECO:0000313" key="13">
    <source>
        <dbReference type="Proteomes" id="UP000563060"/>
    </source>
</evidence>
<protein>
    <submittedName>
        <fullName evidence="12">OX2G protein</fullName>
    </submittedName>
</protein>
<evidence type="ECO:0000256" key="6">
    <source>
        <dbReference type="ARBA" id="ARBA00023157"/>
    </source>
</evidence>
<evidence type="ECO:0000256" key="3">
    <source>
        <dbReference type="ARBA" id="ARBA00022729"/>
    </source>
</evidence>
<feature type="signal peptide" evidence="10">
    <location>
        <begin position="1"/>
        <end position="17"/>
    </location>
</feature>
<evidence type="ECO:0000256" key="8">
    <source>
        <dbReference type="ARBA" id="ARBA00023319"/>
    </source>
</evidence>
<dbReference type="CDD" id="cd05846">
    <property type="entry name" value="IgV_1_MRC-OX-2_like"/>
    <property type="match status" value="1"/>
</dbReference>
<proteinExistence type="predicted"/>
<dbReference type="SMART" id="SM00409">
    <property type="entry name" value="IG"/>
    <property type="match status" value="1"/>
</dbReference>
<name>A0A7L3Z239_FREGA</name>
<evidence type="ECO:0000256" key="5">
    <source>
        <dbReference type="ARBA" id="ARBA00023136"/>
    </source>
</evidence>
<dbReference type="InterPro" id="IPR003599">
    <property type="entry name" value="Ig_sub"/>
</dbReference>
<evidence type="ECO:0000256" key="4">
    <source>
        <dbReference type="ARBA" id="ARBA00022989"/>
    </source>
</evidence>
<accession>A0A7L3Z239</accession>
<dbReference type="GO" id="GO:0150079">
    <property type="term" value="P:negative regulation of neuroinflammatory response"/>
    <property type="evidence" value="ECO:0007669"/>
    <property type="project" value="TreeGrafter"/>
</dbReference>
<keyword evidence="8" id="KW-0393">Immunoglobulin domain</keyword>
<gene>
    <name evidence="12" type="primary">Cd200_2</name>
    <name evidence="12" type="ORF">FREGRA_R15064</name>
</gene>
<evidence type="ECO:0000256" key="2">
    <source>
        <dbReference type="ARBA" id="ARBA00022692"/>
    </source>
</evidence>
<evidence type="ECO:0000256" key="1">
    <source>
        <dbReference type="ARBA" id="ARBA00004167"/>
    </source>
</evidence>
<keyword evidence="6" id="KW-1015">Disulfide bond</keyword>
<evidence type="ECO:0000313" key="12">
    <source>
        <dbReference type="EMBL" id="NXW06808.1"/>
    </source>
</evidence>
<dbReference type="PANTHER" id="PTHR46841">
    <property type="entry name" value="OX-2 MEMBRANE GLYCOPROTEIN"/>
    <property type="match status" value="1"/>
</dbReference>
<keyword evidence="5 9" id="KW-0472">Membrane</keyword>
<sequence length="283" mass="30998">MMVACLLLSSIWTVASGSVQVMHRKVQSVQAGGNVTFSCRSVTKEDVLQVTWQKEMDGTEDNIATYSMMNGQKIAMGYIGHVSFAHSELQASAISLRGVTLQDEGCYKCIFNTFPSGAVTGRMCLEVYAISDPKVEAKLIPSPDKAEDSEKVVGMSCSATGKPAPKITWHLPSILQQKPREYHIRLGNQTVTVISNFTHTHSKILQEYPITCVIQHPFLNVSLVLPMDTVVQGPDSNVAPAIAIAVGVLVPLTSLLLLTCLLRHCLRHLRDPERNPAWPCWVG</sequence>
<dbReference type="GO" id="GO:0009986">
    <property type="term" value="C:cell surface"/>
    <property type="evidence" value="ECO:0007669"/>
    <property type="project" value="TreeGrafter"/>
</dbReference>
<feature type="chain" id="PRO_5029649384" evidence="10">
    <location>
        <begin position="18"/>
        <end position="283"/>
    </location>
</feature>
<comment type="subcellular location">
    <subcellularLocation>
        <location evidence="1">Membrane</location>
        <topology evidence="1">Single-pass membrane protein</topology>
    </subcellularLocation>
</comment>
<dbReference type="GO" id="GO:0043025">
    <property type="term" value="C:neuronal cell body"/>
    <property type="evidence" value="ECO:0007669"/>
    <property type="project" value="TreeGrafter"/>
</dbReference>
<dbReference type="SUPFAM" id="SSF48726">
    <property type="entry name" value="Immunoglobulin"/>
    <property type="match status" value="2"/>
</dbReference>
<dbReference type="InterPro" id="IPR033321">
    <property type="entry name" value="CD200_Ig_V_dom"/>
</dbReference>
<dbReference type="EMBL" id="VZZT01001284">
    <property type="protein sequence ID" value="NXW06808.1"/>
    <property type="molecule type" value="Genomic_DNA"/>
</dbReference>
<dbReference type="InterPro" id="IPR013162">
    <property type="entry name" value="CD80_C2-set"/>
</dbReference>
<dbReference type="GO" id="GO:0050776">
    <property type="term" value="P:regulation of immune response"/>
    <property type="evidence" value="ECO:0007669"/>
    <property type="project" value="InterPro"/>
</dbReference>
<dbReference type="InterPro" id="IPR013783">
    <property type="entry name" value="Ig-like_fold"/>
</dbReference>
<dbReference type="GO" id="GO:0016020">
    <property type="term" value="C:membrane"/>
    <property type="evidence" value="ECO:0007669"/>
    <property type="project" value="UniProtKB-SubCell"/>
</dbReference>
<feature type="non-terminal residue" evidence="12">
    <location>
        <position position="283"/>
    </location>
</feature>
<feature type="non-terminal residue" evidence="12">
    <location>
        <position position="1"/>
    </location>
</feature>
<dbReference type="Gene3D" id="2.60.40.10">
    <property type="entry name" value="Immunoglobulins"/>
    <property type="match status" value="2"/>
</dbReference>
<dbReference type="InterPro" id="IPR036179">
    <property type="entry name" value="Ig-like_dom_sf"/>
</dbReference>
<feature type="transmembrane region" description="Helical" evidence="9">
    <location>
        <begin position="238"/>
        <end position="262"/>
    </location>
</feature>
<dbReference type="Pfam" id="PF08205">
    <property type="entry name" value="C2-set_2"/>
    <property type="match status" value="1"/>
</dbReference>
<evidence type="ECO:0000259" key="11">
    <source>
        <dbReference type="PROSITE" id="PS50835"/>
    </source>
</evidence>
<keyword evidence="2 9" id="KW-0812">Transmembrane</keyword>
<dbReference type="GO" id="GO:0034113">
    <property type="term" value="P:heterotypic cell-cell adhesion"/>
    <property type="evidence" value="ECO:0007669"/>
    <property type="project" value="TreeGrafter"/>
</dbReference>
<comment type="caution">
    <text evidence="12">The sequence shown here is derived from an EMBL/GenBank/DDBJ whole genome shotgun (WGS) entry which is preliminary data.</text>
</comment>
<evidence type="ECO:0000256" key="10">
    <source>
        <dbReference type="SAM" id="SignalP"/>
    </source>
</evidence>
<dbReference type="InterPro" id="IPR047164">
    <property type="entry name" value="OX2G-like"/>
</dbReference>
<dbReference type="InterPro" id="IPR013106">
    <property type="entry name" value="Ig_V-set"/>
</dbReference>
<keyword evidence="7" id="KW-0325">Glycoprotein</keyword>
<dbReference type="Proteomes" id="UP000563060">
    <property type="component" value="Unassembled WGS sequence"/>
</dbReference>
<dbReference type="AlphaFoldDB" id="A0A7L3Z239"/>
<evidence type="ECO:0000256" key="7">
    <source>
        <dbReference type="ARBA" id="ARBA00023180"/>
    </source>
</evidence>
<dbReference type="PANTHER" id="PTHR46841:SF7">
    <property type="entry name" value="IG-LIKE DOMAIN-CONTAINING PROTEIN"/>
    <property type="match status" value="1"/>
</dbReference>
<dbReference type="InterPro" id="IPR007110">
    <property type="entry name" value="Ig-like_dom"/>
</dbReference>
<dbReference type="GO" id="GO:0030424">
    <property type="term" value="C:axon"/>
    <property type="evidence" value="ECO:0007669"/>
    <property type="project" value="TreeGrafter"/>
</dbReference>
<keyword evidence="3 10" id="KW-0732">Signal</keyword>
<evidence type="ECO:0000256" key="9">
    <source>
        <dbReference type="SAM" id="Phobius"/>
    </source>
</evidence>
<keyword evidence="4 9" id="KW-1133">Transmembrane helix</keyword>